<dbReference type="Proteomes" id="UP000271241">
    <property type="component" value="Unassembled WGS sequence"/>
</dbReference>
<evidence type="ECO:0000256" key="2">
    <source>
        <dbReference type="SAM" id="SignalP"/>
    </source>
</evidence>
<evidence type="ECO:0000259" key="3">
    <source>
        <dbReference type="Pfam" id="PF00188"/>
    </source>
</evidence>
<dbReference type="Pfam" id="PF00188">
    <property type="entry name" value="CAP"/>
    <property type="match status" value="1"/>
</dbReference>
<dbReference type="InterPro" id="IPR014044">
    <property type="entry name" value="CAP_dom"/>
</dbReference>
<feature type="domain" description="Carbohydrate-binding module family 19" evidence="4">
    <location>
        <begin position="216"/>
        <end position="262"/>
    </location>
</feature>
<dbReference type="EMBL" id="KZ992629">
    <property type="protein sequence ID" value="RKP08172.1"/>
    <property type="molecule type" value="Genomic_DNA"/>
</dbReference>
<evidence type="ECO:0000256" key="1">
    <source>
        <dbReference type="SAM" id="MobiDB-lite"/>
    </source>
</evidence>
<dbReference type="SUPFAM" id="SSF55797">
    <property type="entry name" value="PR-1-like"/>
    <property type="match status" value="1"/>
</dbReference>
<dbReference type="InterPro" id="IPR035940">
    <property type="entry name" value="CAP_sf"/>
</dbReference>
<protein>
    <submittedName>
        <fullName evidence="5">CAP domain-containing protein</fullName>
    </submittedName>
</protein>
<evidence type="ECO:0000259" key="4">
    <source>
        <dbReference type="Pfam" id="PF03427"/>
    </source>
</evidence>
<evidence type="ECO:0000313" key="6">
    <source>
        <dbReference type="Proteomes" id="UP000271241"/>
    </source>
</evidence>
<evidence type="ECO:0000313" key="5">
    <source>
        <dbReference type="EMBL" id="RKP08172.1"/>
    </source>
</evidence>
<keyword evidence="2" id="KW-0732">Signal</keyword>
<dbReference type="AlphaFoldDB" id="A0A4P9XQI5"/>
<accession>A0A4P9XQI5</accession>
<feature type="region of interest" description="Disordered" evidence="1">
    <location>
        <begin position="164"/>
        <end position="195"/>
    </location>
</feature>
<dbReference type="GO" id="GO:0006032">
    <property type="term" value="P:chitin catabolic process"/>
    <property type="evidence" value="ECO:0007669"/>
    <property type="project" value="InterPro"/>
</dbReference>
<dbReference type="PANTHER" id="PTHR31157:SF1">
    <property type="entry name" value="SCP DOMAIN-CONTAINING PROTEIN"/>
    <property type="match status" value="1"/>
</dbReference>
<name>A0A4P9XQI5_9FUNG</name>
<feature type="domain" description="SCP" evidence="3">
    <location>
        <begin position="36"/>
        <end position="149"/>
    </location>
</feature>
<feature type="signal peptide" evidence="2">
    <location>
        <begin position="1"/>
        <end position="23"/>
    </location>
</feature>
<feature type="chain" id="PRO_5020590418" evidence="2">
    <location>
        <begin position="24"/>
        <end position="273"/>
    </location>
</feature>
<reference evidence="6" key="1">
    <citation type="journal article" date="2018" name="Nat. Microbiol.">
        <title>Leveraging single-cell genomics to expand the fungal tree of life.</title>
        <authorList>
            <person name="Ahrendt S.R."/>
            <person name="Quandt C.A."/>
            <person name="Ciobanu D."/>
            <person name="Clum A."/>
            <person name="Salamov A."/>
            <person name="Andreopoulos B."/>
            <person name="Cheng J.F."/>
            <person name="Woyke T."/>
            <person name="Pelin A."/>
            <person name="Henrissat B."/>
            <person name="Reynolds N.K."/>
            <person name="Benny G.L."/>
            <person name="Smith M.E."/>
            <person name="James T.Y."/>
            <person name="Grigoriev I.V."/>
        </authorList>
    </citation>
    <scope>NUCLEOTIDE SEQUENCE [LARGE SCALE GENOMIC DNA]</scope>
    <source>
        <strain evidence="6">RSA 1356</strain>
    </source>
</reference>
<sequence length="273" mass="28713">MKLLPIATVAAIVVLATAQSAEADVSSYNNQILCDVNRARANNGLPALGLSEGLKNIAQAHSTLQARLEKMAHDLLGQSFVDRAKSLASAFGIRGSAENVAAGQKTPKEVFESWMKSAGHYKNIMGPHTHMGLGAAKGNNGQYYWTQDFGNDGKTHNFPICPGESAPAPAPITTSAPKPVAPAATPASKPAAPVTPAAPSAPGIIPYRTAIAPKVPTVSTKPRKCRAARLCWEGQSTCHEGKLAVCRKGRWHLSSCPTSRVCKVDTPLKACCQ</sequence>
<feature type="compositionally biased region" description="Low complexity" evidence="1">
    <location>
        <begin position="165"/>
        <end position="195"/>
    </location>
</feature>
<gene>
    <name evidence="5" type="ORF">THASP1DRAFT_23787</name>
</gene>
<organism evidence="5 6">
    <name type="scientific">Thamnocephalis sphaerospora</name>
    <dbReference type="NCBI Taxonomy" id="78915"/>
    <lineage>
        <taxon>Eukaryota</taxon>
        <taxon>Fungi</taxon>
        <taxon>Fungi incertae sedis</taxon>
        <taxon>Zoopagomycota</taxon>
        <taxon>Zoopagomycotina</taxon>
        <taxon>Zoopagomycetes</taxon>
        <taxon>Zoopagales</taxon>
        <taxon>Sigmoideomycetaceae</taxon>
        <taxon>Thamnocephalis</taxon>
    </lineage>
</organism>
<dbReference type="PANTHER" id="PTHR31157">
    <property type="entry name" value="SCP DOMAIN-CONTAINING PROTEIN"/>
    <property type="match status" value="1"/>
</dbReference>
<dbReference type="InterPro" id="IPR005089">
    <property type="entry name" value="CBM19"/>
</dbReference>
<dbReference type="Gene3D" id="3.40.33.10">
    <property type="entry name" value="CAP"/>
    <property type="match status" value="1"/>
</dbReference>
<proteinExistence type="predicted"/>
<keyword evidence="6" id="KW-1185">Reference proteome</keyword>
<dbReference type="STRING" id="78915.A0A4P9XQI5"/>
<dbReference type="CDD" id="cd05379">
    <property type="entry name" value="CAP_bacterial"/>
    <property type="match status" value="1"/>
</dbReference>
<dbReference type="GO" id="GO:0008061">
    <property type="term" value="F:chitin binding"/>
    <property type="evidence" value="ECO:0007669"/>
    <property type="project" value="InterPro"/>
</dbReference>
<dbReference type="Pfam" id="PF03427">
    <property type="entry name" value="CBM_19"/>
    <property type="match status" value="1"/>
</dbReference>
<dbReference type="OrthoDB" id="568194at2759"/>